<reference evidence="1" key="1">
    <citation type="submission" date="2020-04" db="EMBL/GenBank/DDBJ databases">
        <authorList>
            <person name="Chiriac C."/>
            <person name="Salcher M."/>
            <person name="Ghai R."/>
            <person name="Kavagutti S V."/>
        </authorList>
    </citation>
    <scope>NUCLEOTIDE SEQUENCE</scope>
</reference>
<organism evidence="1">
    <name type="scientific">uncultured Caudovirales phage</name>
    <dbReference type="NCBI Taxonomy" id="2100421"/>
    <lineage>
        <taxon>Viruses</taxon>
        <taxon>Duplodnaviria</taxon>
        <taxon>Heunggongvirae</taxon>
        <taxon>Uroviricota</taxon>
        <taxon>Caudoviricetes</taxon>
        <taxon>Peduoviridae</taxon>
        <taxon>Maltschvirus</taxon>
        <taxon>Maltschvirus maltsch</taxon>
    </lineage>
</organism>
<name>A0A6J5M6N4_9CAUD</name>
<dbReference type="EMBL" id="LR796401">
    <property type="protein sequence ID" value="CAB4141792.1"/>
    <property type="molecule type" value="Genomic_DNA"/>
</dbReference>
<gene>
    <name evidence="1" type="ORF">UFOVP419_22</name>
</gene>
<accession>A0A6J5M6N4</accession>
<evidence type="ECO:0000313" key="1">
    <source>
        <dbReference type="EMBL" id="CAB4141792.1"/>
    </source>
</evidence>
<proteinExistence type="predicted"/>
<sequence>MTTQTAAEKREDRQTALDILESVREQITNGNALLLINAELGKGSTDYFRALLTYTNKEGRTDYAHLTWAISKVFGYTLKDRNGFWCLAIGGGGFSKADEIARSLANHYQIDRVRYERS</sequence>
<protein>
    <submittedName>
        <fullName evidence="1">Uncharacterized protein</fullName>
    </submittedName>
</protein>